<evidence type="ECO:0000313" key="3">
    <source>
        <dbReference type="Proteomes" id="UP000816034"/>
    </source>
</evidence>
<accession>A0AA88GVH5</accession>
<feature type="compositionally biased region" description="Basic and acidic residues" evidence="1">
    <location>
        <begin position="97"/>
        <end position="113"/>
    </location>
</feature>
<feature type="region of interest" description="Disordered" evidence="1">
    <location>
        <begin position="74"/>
        <end position="207"/>
    </location>
</feature>
<protein>
    <submittedName>
        <fullName evidence="2">Uncharacterized protein</fullName>
    </submittedName>
</protein>
<dbReference type="RefSeq" id="XP_044550471.1">
    <property type="nucleotide sequence ID" value="XM_044691618.1"/>
</dbReference>
<keyword evidence="3" id="KW-1185">Reference proteome</keyword>
<reference evidence="2 3" key="1">
    <citation type="journal article" date="2018" name="BMC Genomics">
        <title>The genome of Naegleria lovaniensis, the basis for a comparative approach to unravel pathogenicity factors of the human pathogenic amoeba N. fowleri.</title>
        <authorList>
            <person name="Liechti N."/>
            <person name="Schurch N."/>
            <person name="Bruggmann R."/>
            <person name="Wittwer M."/>
        </authorList>
    </citation>
    <scope>NUCLEOTIDE SEQUENCE [LARGE SCALE GENOMIC DNA]</scope>
    <source>
        <strain evidence="2 3">ATCC 30569</strain>
    </source>
</reference>
<dbReference type="GeneID" id="68094679"/>
<evidence type="ECO:0000256" key="1">
    <source>
        <dbReference type="SAM" id="MobiDB-lite"/>
    </source>
</evidence>
<feature type="compositionally biased region" description="Polar residues" evidence="1">
    <location>
        <begin position="229"/>
        <end position="239"/>
    </location>
</feature>
<dbReference type="AlphaFoldDB" id="A0AA88GVH5"/>
<evidence type="ECO:0000313" key="2">
    <source>
        <dbReference type="EMBL" id="KAG2386479.1"/>
    </source>
</evidence>
<feature type="region of interest" description="Disordered" evidence="1">
    <location>
        <begin position="397"/>
        <end position="416"/>
    </location>
</feature>
<feature type="compositionally biased region" description="Polar residues" evidence="1">
    <location>
        <begin position="271"/>
        <end position="282"/>
    </location>
</feature>
<feature type="region of interest" description="Disordered" evidence="1">
    <location>
        <begin position="266"/>
        <end position="287"/>
    </location>
</feature>
<sequence>MMKSKNASSSSSQNTSNATPANPICCIDGCSRQSSIRNFSCLQGVWQVKLEHANSPNIEGLKICTTHYNEDLRQHPRVAGQGNNHHTTRKDKLRKQRLQEERKRLEQSLKNKDSLGTPDSDQQNNLLISNSSSNNNSSDAFHTLNISSSNSSSNQHLSQSSQHHLLRSHVQLQPRRGYKRKTIESETKSPSNSSVSSLSSDDEDSDTCINSSMVVVAHEGTSPLRPYSSDENVNTISSQKKQERSASLLSVDEQLPASSISINKRKRYSNSRKSISKNQSAMTEEEDSEYVLMDTKQILSIIENQSGVANFVPHVSMVYNLNNSFSFKYDLTLFREMIRLRPLNNYYLNFEDNSRVYVLRMIHPSTATNASSSTSTTSQRHVSNVLFSLCEQHQTTSSTAQKTTSDEQQPSNDGNANTELILENNIEWLELQWGLSSLKVREREIEIRCFQFFKYS</sequence>
<proteinExistence type="predicted"/>
<feature type="compositionally biased region" description="Low complexity" evidence="1">
    <location>
        <begin position="188"/>
        <end position="199"/>
    </location>
</feature>
<dbReference type="Proteomes" id="UP000816034">
    <property type="component" value="Unassembled WGS sequence"/>
</dbReference>
<organism evidence="2 3">
    <name type="scientific">Naegleria lovaniensis</name>
    <name type="common">Amoeba</name>
    <dbReference type="NCBI Taxonomy" id="51637"/>
    <lineage>
        <taxon>Eukaryota</taxon>
        <taxon>Discoba</taxon>
        <taxon>Heterolobosea</taxon>
        <taxon>Tetramitia</taxon>
        <taxon>Eutetramitia</taxon>
        <taxon>Vahlkampfiidae</taxon>
        <taxon>Naegleria</taxon>
    </lineage>
</organism>
<feature type="region of interest" description="Disordered" evidence="1">
    <location>
        <begin position="220"/>
        <end position="250"/>
    </location>
</feature>
<feature type="compositionally biased region" description="Basic residues" evidence="1">
    <location>
        <begin position="86"/>
        <end position="96"/>
    </location>
</feature>
<gene>
    <name evidence="2" type="ORF">C9374_002223</name>
</gene>
<dbReference type="EMBL" id="PYSW02000015">
    <property type="protein sequence ID" value="KAG2386479.1"/>
    <property type="molecule type" value="Genomic_DNA"/>
</dbReference>
<comment type="caution">
    <text evidence="2">The sequence shown here is derived from an EMBL/GenBank/DDBJ whole genome shotgun (WGS) entry which is preliminary data.</text>
</comment>
<feature type="compositionally biased region" description="Low complexity" evidence="1">
    <location>
        <begin position="124"/>
        <end position="173"/>
    </location>
</feature>
<name>A0AA88GVH5_NAELO</name>